<evidence type="ECO:0000313" key="2">
    <source>
        <dbReference type="EMBL" id="CAI6366621.1"/>
    </source>
</evidence>
<evidence type="ECO:0000313" key="3">
    <source>
        <dbReference type="Proteomes" id="UP001160148"/>
    </source>
</evidence>
<keyword evidence="3" id="KW-1185">Reference proteome</keyword>
<evidence type="ECO:0000256" key="1">
    <source>
        <dbReference type="SAM" id="MobiDB-lite"/>
    </source>
</evidence>
<reference evidence="2 3" key="1">
    <citation type="submission" date="2023-01" db="EMBL/GenBank/DDBJ databases">
        <authorList>
            <person name="Whitehead M."/>
        </authorList>
    </citation>
    <scope>NUCLEOTIDE SEQUENCE [LARGE SCALE GENOMIC DNA]</scope>
</reference>
<name>A0AAV0XGC0_9HEMI</name>
<comment type="caution">
    <text evidence="2">The sequence shown here is derived from an EMBL/GenBank/DDBJ whole genome shotgun (WGS) entry which is preliminary data.</text>
</comment>
<proteinExistence type="predicted"/>
<dbReference type="EMBL" id="CARXXK010000004">
    <property type="protein sequence ID" value="CAI6366621.1"/>
    <property type="molecule type" value="Genomic_DNA"/>
</dbReference>
<dbReference type="AlphaFoldDB" id="A0AAV0XGC0"/>
<accession>A0AAV0XGC0</accession>
<sequence>MDGIRLPLDSRRGVAGIRLPVERRCTANGDGRSPANPLRADVRTLRHVYSRRSAVAVTIGLLNRRPYTQFLSKVETRQGRTSSADPRGRDSKPRAHPATPKRCKNIDIMLLPNTS</sequence>
<feature type="region of interest" description="Disordered" evidence="1">
    <location>
        <begin position="72"/>
        <end position="101"/>
    </location>
</feature>
<organism evidence="2 3">
    <name type="scientific">Macrosiphum euphorbiae</name>
    <name type="common">potato aphid</name>
    <dbReference type="NCBI Taxonomy" id="13131"/>
    <lineage>
        <taxon>Eukaryota</taxon>
        <taxon>Metazoa</taxon>
        <taxon>Ecdysozoa</taxon>
        <taxon>Arthropoda</taxon>
        <taxon>Hexapoda</taxon>
        <taxon>Insecta</taxon>
        <taxon>Pterygota</taxon>
        <taxon>Neoptera</taxon>
        <taxon>Paraneoptera</taxon>
        <taxon>Hemiptera</taxon>
        <taxon>Sternorrhyncha</taxon>
        <taxon>Aphidomorpha</taxon>
        <taxon>Aphidoidea</taxon>
        <taxon>Aphididae</taxon>
        <taxon>Macrosiphini</taxon>
        <taxon>Macrosiphum</taxon>
    </lineage>
</organism>
<dbReference type="Proteomes" id="UP001160148">
    <property type="component" value="Unassembled WGS sequence"/>
</dbReference>
<gene>
    <name evidence="2" type="ORF">MEUPH1_LOCUS21186</name>
</gene>
<protein>
    <submittedName>
        <fullName evidence="2">Uncharacterized protein</fullName>
    </submittedName>
</protein>